<evidence type="ECO:0000313" key="3">
    <source>
        <dbReference type="EMBL" id="KAJ5321420.1"/>
    </source>
</evidence>
<keyword evidence="2" id="KW-0472">Membrane</keyword>
<evidence type="ECO:0000313" key="4">
    <source>
        <dbReference type="Proteomes" id="UP001147746"/>
    </source>
</evidence>
<feature type="transmembrane region" description="Helical" evidence="2">
    <location>
        <begin position="26"/>
        <end position="44"/>
    </location>
</feature>
<reference evidence="3" key="1">
    <citation type="submission" date="2022-12" db="EMBL/GenBank/DDBJ databases">
        <authorList>
            <person name="Petersen C."/>
        </authorList>
    </citation>
    <scope>NUCLEOTIDE SEQUENCE</scope>
    <source>
        <strain evidence="3">IBT 21472</strain>
    </source>
</reference>
<reference evidence="3" key="2">
    <citation type="journal article" date="2023" name="IMA Fungus">
        <title>Comparative genomic study of the Penicillium genus elucidates a diverse pangenome and 15 lateral gene transfer events.</title>
        <authorList>
            <person name="Petersen C."/>
            <person name="Sorensen T."/>
            <person name="Nielsen M.R."/>
            <person name="Sondergaard T.E."/>
            <person name="Sorensen J.L."/>
            <person name="Fitzpatrick D.A."/>
            <person name="Frisvad J.C."/>
            <person name="Nielsen K.L."/>
        </authorList>
    </citation>
    <scope>NUCLEOTIDE SEQUENCE</scope>
    <source>
        <strain evidence="3">IBT 21472</strain>
    </source>
</reference>
<proteinExistence type="predicted"/>
<accession>A0A9W9Q0P0</accession>
<comment type="caution">
    <text evidence="3">The sequence shown here is derived from an EMBL/GenBank/DDBJ whole genome shotgun (WGS) entry which is preliminary data.</text>
</comment>
<gene>
    <name evidence="3" type="ORF">N7476_004422</name>
</gene>
<dbReference type="Proteomes" id="UP001147746">
    <property type="component" value="Unassembled WGS sequence"/>
</dbReference>
<evidence type="ECO:0000256" key="1">
    <source>
        <dbReference type="SAM" id="MobiDB-lite"/>
    </source>
</evidence>
<keyword evidence="2" id="KW-1133">Transmembrane helix</keyword>
<sequence length="90" mass="10245">MSNYALNNSHRSHPAGPSLKPRPGRWYIPVVAAVGLGFYGYNYYIETKSKIEFAEIEEQKRLAANRKLMDAYGSKDSLDDVQQALEMYGR</sequence>
<name>A0A9W9Q0P0_9EURO</name>
<feature type="region of interest" description="Disordered" evidence="1">
    <location>
        <begin position="1"/>
        <end position="24"/>
    </location>
</feature>
<dbReference type="AlphaFoldDB" id="A0A9W9Q0P0"/>
<keyword evidence="2" id="KW-0812">Transmembrane</keyword>
<dbReference type="EMBL" id="JAPZBO010000003">
    <property type="protein sequence ID" value="KAJ5321420.1"/>
    <property type="molecule type" value="Genomic_DNA"/>
</dbReference>
<keyword evidence="4" id="KW-1185">Reference proteome</keyword>
<evidence type="ECO:0000256" key="2">
    <source>
        <dbReference type="SAM" id="Phobius"/>
    </source>
</evidence>
<protein>
    <submittedName>
        <fullName evidence="3">Uncharacterized protein</fullName>
    </submittedName>
</protein>
<organism evidence="3 4">
    <name type="scientific">Penicillium atrosanguineum</name>
    <dbReference type="NCBI Taxonomy" id="1132637"/>
    <lineage>
        <taxon>Eukaryota</taxon>
        <taxon>Fungi</taxon>
        <taxon>Dikarya</taxon>
        <taxon>Ascomycota</taxon>
        <taxon>Pezizomycotina</taxon>
        <taxon>Eurotiomycetes</taxon>
        <taxon>Eurotiomycetidae</taxon>
        <taxon>Eurotiales</taxon>
        <taxon>Aspergillaceae</taxon>
        <taxon>Penicillium</taxon>
    </lineage>
</organism>
<dbReference type="OrthoDB" id="4338954at2759"/>